<dbReference type="PANTHER" id="PTHR45734:SF10">
    <property type="entry name" value="BLISTERY, ISOFORM A"/>
    <property type="match status" value="1"/>
</dbReference>
<reference evidence="2" key="1">
    <citation type="submission" date="2022-01" db="EMBL/GenBank/DDBJ databases">
        <authorList>
            <person name="King R."/>
        </authorList>
    </citation>
    <scope>NUCLEOTIDE SEQUENCE</scope>
</reference>
<dbReference type="CDD" id="cd01213">
    <property type="entry name" value="PTB_tensin"/>
    <property type="match status" value="1"/>
</dbReference>
<evidence type="ECO:0000313" key="3">
    <source>
        <dbReference type="Proteomes" id="UP001153709"/>
    </source>
</evidence>
<dbReference type="GO" id="GO:0005925">
    <property type="term" value="C:focal adhesion"/>
    <property type="evidence" value="ECO:0007669"/>
    <property type="project" value="TreeGrafter"/>
</dbReference>
<dbReference type="InterPro" id="IPR013625">
    <property type="entry name" value="PTB"/>
</dbReference>
<dbReference type="InterPro" id="IPR033929">
    <property type="entry name" value="Tensin_PTB"/>
</dbReference>
<dbReference type="InterPro" id="IPR006020">
    <property type="entry name" value="PTB/PI_dom"/>
</dbReference>
<dbReference type="PANTHER" id="PTHR45734">
    <property type="entry name" value="TENSIN"/>
    <property type="match status" value="1"/>
</dbReference>
<dbReference type="OrthoDB" id="6273691at2759"/>
<dbReference type="Gene3D" id="2.30.29.30">
    <property type="entry name" value="Pleckstrin-homology domain (PH domain)/Phosphotyrosine-binding domain (PTB)"/>
    <property type="match status" value="1"/>
</dbReference>
<sequence>MESLTGPEAIKKAVMQLFQKNPLPGTAVVHFKVSDQGVTLTDNKRKLFFRKHYPINTVSHCGLDPADHKWLVNAEDTGAEKSSNRIFGFVARKPNVNNPDNQCHLFAELEPEQPAAAIVNFLNKILTSSGIKPNIV</sequence>
<dbReference type="Pfam" id="PF08416">
    <property type="entry name" value="PTB"/>
    <property type="match status" value="1"/>
</dbReference>
<dbReference type="SMART" id="SM00462">
    <property type="entry name" value="PTB"/>
    <property type="match status" value="1"/>
</dbReference>
<evidence type="ECO:0000313" key="2">
    <source>
        <dbReference type="EMBL" id="CAG9837483.1"/>
    </source>
</evidence>
<dbReference type="SUPFAM" id="SSF50729">
    <property type="entry name" value="PH domain-like"/>
    <property type="match status" value="1"/>
</dbReference>
<gene>
    <name evidence="2" type="ORF">DIABBA_LOCUS10457</name>
</gene>
<protein>
    <recommendedName>
        <fullName evidence="1">PID domain-containing protein</fullName>
    </recommendedName>
</protein>
<name>A0A9N9T2I2_DIABA</name>
<dbReference type="Proteomes" id="UP001153709">
    <property type="component" value="Chromosome 7"/>
</dbReference>
<dbReference type="AlphaFoldDB" id="A0A9N9T2I2"/>
<evidence type="ECO:0000259" key="1">
    <source>
        <dbReference type="SMART" id="SM00462"/>
    </source>
</evidence>
<proteinExistence type="predicted"/>
<accession>A0A9N9T2I2</accession>
<organism evidence="2 3">
    <name type="scientific">Diabrotica balteata</name>
    <name type="common">Banded cucumber beetle</name>
    <dbReference type="NCBI Taxonomy" id="107213"/>
    <lineage>
        <taxon>Eukaryota</taxon>
        <taxon>Metazoa</taxon>
        <taxon>Ecdysozoa</taxon>
        <taxon>Arthropoda</taxon>
        <taxon>Hexapoda</taxon>
        <taxon>Insecta</taxon>
        <taxon>Pterygota</taxon>
        <taxon>Neoptera</taxon>
        <taxon>Endopterygota</taxon>
        <taxon>Coleoptera</taxon>
        <taxon>Polyphaga</taxon>
        <taxon>Cucujiformia</taxon>
        <taxon>Chrysomeloidea</taxon>
        <taxon>Chrysomelidae</taxon>
        <taxon>Galerucinae</taxon>
        <taxon>Diabroticina</taxon>
        <taxon>Diabroticites</taxon>
        <taxon>Diabrotica</taxon>
    </lineage>
</organism>
<dbReference type="EMBL" id="OU898282">
    <property type="protein sequence ID" value="CAG9837483.1"/>
    <property type="molecule type" value="Genomic_DNA"/>
</dbReference>
<keyword evidence="3" id="KW-1185">Reference proteome</keyword>
<feature type="domain" description="PID" evidence="1">
    <location>
        <begin position="1"/>
        <end position="134"/>
    </location>
</feature>
<dbReference type="InterPro" id="IPR011993">
    <property type="entry name" value="PH-like_dom_sf"/>
</dbReference>
<dbReference type="InterPro" id="IPR051484">
    <property type="entry name" value="Tensin_PTEN_phosphatase"/>
</dbReference>